<dbReference type="GO" id="GO:0016791">
    <property type="term" value="F:phosphatase activity"/>
    <property type="evidence" value="ECO:0007669"/>
    <property type="project" value="TreeGrafter"/>
</dbReference>
<comment type="caution">
    <text evidence="1">The sequence shown here is derived from an EMBL/GenBank/DDBJ whole genome shotgun (WGS) entry which is preliminary data.</text>
</comment>
<dbReference type="PANTHER" id="PTHR48100">
    <property type="entry name" value="BROAD-SPECIFICITY PHOSPHATASE YOR283W-RELATED"/>
    <property type="match status" value="1"/>
</dbReference>
<name>A0AAF1JWN9_9PROT</name>
<proteinExistence type="predicted"/>
<keyword evidence="2" id="KW-1185">Reference proteome</keyword>
<dbReference type="CDD" id="cd07067">
    <property type="entry name" value="HP_PGM_like"/>
    <property type="match status" value="1"/>
</dbReference>
<dbReference type="SMART" id="SM00855">
    <property type="entry name" value="PGAM"/>
    <property type="match status" value="1"/>
</dbReference>
<dbReference type="EMBL" id="JAAEDH010000002">
    <property type="protein sequence ID" value="MBR0654173.1"/>
    <property type="molecule type" value="Genomic_DNA"/>
</dbReference>
<evidence type="ECO:0000313" key="1">
    <source>
        <dbReference type="EMBL" id="MBR0654173.1"/>
    </source>
</evidence>
<evidence type="ECO:0000313" key="2">
    <source>
        <dbReference type="Proteomes" id="UP001196068"/>
    </source>
</evidence>
<dbReference type="RefSeq" id="WP_211872974.1">
    <property type="nucleotide sequence ID" value="NZ_JAAEDH010000002.1"/>
</dbReference>
<protein>
    <submittedName>
        <fullName evidence="1">Histidine phosphatase family protein</fullName>
    </submittedName>
</protein>
<dbReference type="Proteomes" id="UP001196068">
    <property type="component" value="Unassembled WGS sequence"/>
</dbReference>
<dbReference type="InterPro" id="IPR050275">
    <property type="entry name" value="PGM_Phosphatase"/>
</dbReference>
<dbReference type="AlphaFoldDB" id="A0AAF1JWN9"/>
<dbReference type="InterPro" id="IPR013078">
    <property type="entry name" value="His_Pase_superF_clade-1"/>
</dbReference>
<reference evidence="1" key="1">
    <citation type="submission" date="2020-01" db="EMBL/GenBank/DDBJ databases">
        <authorList>
            <person name="Rat A."/>
        </authorList>
    </citation>
    <scope>NUCLEOTIDE SEQUENCE</scope>
    <source>
        <strain evidence="1">LMG 28251</strain>
    </source>
</reference>
<dbReference type="Pfam" id="PF00300">
    <property type="entry name" value="His_Phos_1"/>
    <property type="match status" value="1"/>
</dbReference>
<reference evidence="1" key="2">
    <citation type="journal article" date="2021" name="Syst. Appl. Microbiol.">
        <title>Roseomonas hellenica sp. nov., isolated from roots of wild-growing Alkanna tinctoria.</title>
        <authorList>
            <person name="Rat A."/>
            <person name="Naranjo H.D."/>
            <person name="Lebbe L."/>
            <person name="Cnockaert M."/>
            <person name="Krigas N."/>
            <person name="Grigoriadou K."/>
            <person name="Maloupa E."/>
            <person name="Willems A."/>
        </authorList>
    </citation>
    <scope>NUCLEOTIDE SEQUENCE</scope>
    <source>
        <strain evidence="1">LMG 28251</strain>
    </source>
</reference>
<dbReference type="SUPFAM" id="SSF53254">
    <property type="entry name" value="Phosphoglycerate mutase-like"/>
    <property type="match status" value="1"/>
</dbReference>
<accession>A0AAF1JWN9</accession>
<dbReference type="InterPro" id="IPR029033">
    <property type="entry name" value="His_PPase_superfam"/>
</dbReference>
<dbReference type="Gene3D" id="3.40.50.1240">
    <property type="entry name" value="Phosphoglycerate mutase-like"/>
    <property type="match status" value="1"/>
</dbReference>
<organism evidence="1 2">
    <name type="scientific">Plastoroseomonas arctica</name>
    <dbReference type="NCBI Taxonomy" id="1509237"/>
    <lineage>
        <taxon>Bacteria</taxon>
        <taxon>Pseudomonadati</taxon>
        <taxon>Pseudomonadota</taxon>
        <taxon>Alphaproteobacteria</taxon>
        <taxon>Acetobacterales</taxon>
        <taxon>Acetobacteraceae</taxon>
        <taxon>Plastoroseomonas</taxon>
    </lineage>
</organism>
<gene>
    <name evidence="1" type="ORF">GXW79_03670</name>
</gene>
<sequence length="203" mass="21972">MSRPDVITLFLLRHAAHDRVDRVLCGRMPGVSLGAAGLHQASLLGAALQRHAPDALFTSPLERSRMTADVLGDMLNLTAQVSPELTEIDCGEWTGREFAELREDPRWLRWNSERAASRPPGGETMAEAGERVLDFARTLRRRYPNGVVALVSHADVIKAALAAVLGLTLDAHDRFDIAPASISTLVLWEGGGKVVGLNAVPQP</sequence>